<evidence type="ECO:0000313" key="2">
    <source>
        <dbReference type="EMBL" id="CAA9324099.1"/>
    </source>
</evidence>
<reference evidence="2" key="1">
    <citation type="submission" date="2020-02" db="EMBL/GenBank/DDBJ databases">
        <authorList>
            <person name="Meier V. D."/>
        </authorList>
    </citation>
    <scope>NUCLEOTIDE SEQUENCE</scope>
    <source>
        <strain evidence="2">AVDCRST_MAG71</strain>
    </source>
</reference>
<feature type="compositionally biased region" description="Basic and acidic residues" evidence="1">
    <location>
        <begin position="69"/>
        <end position="81"/>
    </location>
</feature>
<accession>A0A6J4L6S5</accession>
<name>A0A6J4L6S5_9GAMM</name>
<organism evidence="2">
    <name type="scientific">uncultured Lysobacter sp</name>
    <dbReference type="NCBI Taxonomy" id="271060"/>
    <lineage>
        <taxon>Bacteria</taxon>
        <taxon>Pseudomonadati</taxon>
        <taxon>Pseudomonadota</taxon>
        <taxon>Gammaproteobacteria</taxon>
        <taxon>Lysobacterales</taxon>
        <taxon>Lysobacteraceae</taxon>
        <taxon>Lysobacter</taxon>
        <taxon>environmental samples</taxon>
    </lineage>
</organism>
<sequence length="81" mass="8892">VRTHRRPARFTGRPPVRVPEAAQGTDRGRQPCAQCGRALQPGQGCDRRRARRSMEAHPGGGGQVRRGAARKELARDRKAAL</sequence>
<feature type="non-terminal residue" evidence="2">
    <location>
        <position position="1"/>
    </location>
</feature>
<protein>
    <submittedName>
        <fullName evidence="2">Uncharacterized protein</fullName>
    </submittedName>
</protein>
<dbReference type="AlphaFoldDB" id="A0A6J4L6S5"/>
<gene>
    <name evidence="2" type="ORF">AVDCRST_MAG71-1430</name>
</gene>
<feature type="non-terminal residue" evidence="2">
    <location>
        <position position="81"/>
    </location>
</feature>
<dbReference type="EMBL" id="CADCUA010000354">
    <property type="protein sequence ID" value="CAA9324099.1"/>
    <property type="molecule type" value="Genomic_DNA"/>
</dbReference>
<feature type="region of interest" description="Disordered" evidence="1">
    <location>
        <begin position="1"/>
        <end position="81"/>
    </location>
</feature>
<proteinExistence type="predicted"/>
<evidence type="ECO:0000256" key="1">
    <source>
        <dbReference type="SAM" id="MobiDB-lite"/>
    </source>
</evidence>